<proteinExistence type="predicted"/>
<dbReference type="SMART" id="SM00164">
    <property type="entry name" value="TBC"/>
    <property type="match status" value="1"/>
</dbReference>
<feature type="compositionally biased region" description="Basic residues" evidence="4">
    <location>
        <begin position="7"/>
        <end position="16"/>
    </location>
</feature>
<dbReference type="Pfam" id="PF00566">
    <property type="entry name" value="RabGAP-TBC"/>
    <property type="match status" value="1"/>
</dbReference>
<dbReference type="Pfam" id="PF00169">
    <property type="entry name" value="PH"/>
    <property type="match status" value="1"/>
</dbReference>
<feature type="domain" description="PH" evidence="5">
    <location>
        <begin position="142"/>
        <end position="239"/>
    </location>
</feature>
<feature type="region of interest" description="Disordered" evidence="4">
    <location>
        <begin position="850"/>
        <end position="870"/>
    </location>
</feature>
<dbReference type="Gene3D" id="1.10.472.80">
    <property type="entry name" value="Ypt/Rab-GAP domain of gyp1p, domain 3"/>
    <property type="match status" value="1"/>
</dbReference>
<sequence length="870" mass="97339">MADRHGGKAGRRRGGRSRQGACPVCREVRMGVASSPYWAFHQGGAHTAASRVPPSSPGGGSPLAPPLSGKLPLGRYHPSFRDLTSVGPQASSPSTMESTQEKPAESSSPVPGSEEPAGLARDPEVLPPKESEGCARPLETAPKKICGYLSKFGGKGPIRGWKSRWFFYDERKCHLYYSRTAQDANPLDSIDLSSAVFDCKADAEEGTFEIKTPSRIITLKAATKQAMLYWLQQLQMKRWEFHNSPPAPPVVPDAALAGNGPALRLELEQEEAELEEFLCPVKTPTGLVGMAAALQPVPAMPLALQNISLKHLGTEIQNTMYNIRGNKQTQGTGHRPSGEDSSLSEEPQREEQPSPPDLSAPGKDPADSPKPTPKSSLTANLIQKAKRQSNTFPLFTEGLTRNRTAQEKVLALEQQVLMLTKELKAQKELVKILHKALEAAQQEKRVSSAYLAAAEDKDRLELVRHKVRQIAELGRRVEALEQERESLVQTASLREQEVQELRQHVQLLLDKNQAKQEVIQKLSEKVTQDFMHPPNQPPAPPDAADRDLLSQQEKMEHLKDDMEAYRTQNRFLNSEIHQVTRIWRKVAEKEKALLMKCAYLQAKNCQVESKYLAGLRRLQEAVGVEAGECSELLRQLIQEALQWEASEASADSVVLSPIRLAAIALLVLDEEESAFWCLVAIVETIMPADYYSKTLLASQVDQRVLQDLLLEKLPKLMAHLGQHRVDLSFVTFNWLLVVFADSLISNILLQVWDAFLYEGTKVVFRYALAIFKYNEEEILRLQDGLEIYQYLRFFTKTICNSRKLMNIAFNDMNPFPMKQLHQLRMAHRERLEAELHELEQLKAKYLETRAAQGPAVPEGCTSEDEGEAEP</sequence>
<dbReference type="PROSITE" id="PS50003">
    <property type="entry name" value="PH_DOMAIN"/>
    <property type="match status" value="1"/>
</dbReference>
<dbReference type="FunFam" id="2.30.29.30:FF:000248">
    <property type="entry name" value="TBC1 domain family member 2A isoform X1"/>
    <property type="match status" value="1"/>
</dbReference>
<dbReference type="SUPFAM" id="SSF50729">
    <property type="entry name" value="PH domain-like"/>
    <property type="match status" value="1"/>
</dbReference>
<dbReference type="PROSITE" id="PS50086">
    <property type="entry name" value="TBC_RABGAP"/>
    <property type="match status" value="1"/>
</dbReference>
<dbReference type="CTD" id="55357"/>
<dbReference type="PANTHER" id="PTHR47219:SF20">
    <property type="entry name" value="TBC1 DOMAIN FAMILY MEMBER 2B"/>
    <property type="match status" value="1"/>
</dbReference>
<dbReference type="RefSeq" id="XP_019804556.2">
    <property type="nucleotide sequence ID" value="XM_019948997.2"/>
</dbReference>
<dbReference type="AlphaFoldDB" id="A0A2U4CGJ1"/>
<keyword evidence="7" id="KW-1185">Reference proteome</keyword>
<feature type="compositionally biased region" description="Polar residues" evidence="4">
    <location>
        <begin position="86"/>
        <end position="98"/>
    </location>
</feature>
<dbReference type="GO" id="GO:0031267">
    <property type="term" value="F:small GTPase binding"/>
    <property type="evidence" value="ECO:0007669"/>
    <property type="project" value="TreeGrafter"/>
</dbReference>
<organism evidence="7 8">
    <name type="scientific">Tursiops truncatus</name>
    <name type="common">Atlantic bottle-nosed dolphin</name>
    <name type="synonym">Delphinus truncatus</name>
    <dbReference type="NCBI Taxonomy" id="9739"/>
    <lineage>
        <taxon>Eukaryota</taxon>
        <taxon>Metazoa</taxon>
        <taxon>Chordata</taxon>
        <taxon>Craniata</taxon>
        <taxon>Vertebrata</taxon>
        <taxon>Euteleostomi</taxon>
        <taxon>Mammalia</taxon>
        <taxon>Eutheria</taxon>
        <taxon>Laurasiatheria</taxon>
        <taxon>Artiodactyla</taxon>
        <taxon>Whippomorpha</taxon>
        <taxon>Cetacea</taxon>
        <taxon>Odontoceti</taxon>
        <taxon>Delphinidae</taxon>
        <taxon>Tursiops</taxon>
    </lineage>
</organism>
<feature type="coiled-coil region" evidence="3">
    <location>
        <begin position="402"/>
        <end position="575"/>
    </location>
</feature>
<dbReference type="GO" id="GO:0005096">
    <property type="term" value="F:GTPase activator activity"/>
    <property type="evidence" value="ECO:0007669"/>
    <property type="project" value="TreeGrafter"/>
</dbReference>
<keyword evidence="3" id="KW-0175">Coiled coil</keyword>
<feature type="compositionally biased region" description="Basic and acidic residues" evidence="4">
    <location>
        <begin position="121"/>
        <end position="133"/>
    </location>
</feature>
<dbReference type="CDD" id="cd01265">
    <property type="entry name" value="PH_TBC1D2A"/>
    <property type="match status" value="1"/>
</dbReference>
<gene>
    <name evidence="8" type="primary">TBC1D2</name>
</gene>
<evidence type="ECO:0000256" key="2">
    <source>
        <dbReference type="ARBA" id="ARBA00067512"/>
    </source>
</evidence>
<feature type="region of interest" description="Disordered" evidence="4">
    <location>
        <begin position="325"/>
        <end position="376"/>
    </location>
</feature>
<feature type="compositionally biased region" description="Acidic residues" evidence="4">
    <location>
        <begin position="861"/>
        <end position="870"/>
    </location>
</feature>
<dbReference type="InterPro" id="IPR001849">
    <property type="entry name" value="PH_domain"/>
</dbReference>
<dbReference type="Gene3D" id="1.10.8.270">
    <property type="entry name" value="putative rabgap domain of human tbc1 domain family member 14 like domains"/>
    <property type="match status" value="1"/>
</dbReference>
<dbReference type="InterPro" id="IPR035969">
    <property type="entry name" value="Rab-GAP_TBC_sf"/>
</dbReference>
<dbReference type="SUPFAM" id="SSF47923">
    <property type="entry name" value="Ypt/Rab-GAP domain of gyp1p"/>
    <property type="match status" value="2"/>
</dbReference>
<feature type="region of interest" description="Disordered" evidence="4">
    <location>
        <begin position="1"/>
        <end position="24"/>
    </location>
</feature>
<evidence type="ECO:0000259" key="6">
    <source>
        <dbReference type="PROSITE" id="PS50086"/>
    </source>
</evidence>
<evidence type="ECO:0000256" key="1">
    <source>
        <dbReference type="ARBA" id="ARBA00065986"/>
    </source>
</evidence>
<feature type="compositionally biased region" description="Low complexity" evidence="4">
    <location>
        <begin position="105"/>
        <end position="118"/>
    </location>
</feature>
<feature type="region of interest" description="Disordered" evidence="4">
    <location>
        <begin position="45"/>
        <end position="136"/>
    </location>
</feature>
<dbReference type="Proteomes" id="UP000245320">
    <property type="component" value="Chromosome 6"/>
</dbReference>
<name>A0A2U4CGJ1_TURTR</name>
<dbReference type="SMART" id="SM00233">
    <property type="entry name" value="PH"/>
    <property type="match status" value="1"/>
</dbReference>
<evidence type="ECO:0000256" key="3">
    <source>
        <dbReference type="SAM" id="Coils"/>
    </source>
</evidence>
<feature type="domain" description="Rab-GAP TBC" evidence="6">
    <location>
        <begin position="573"/>
        <end position="759"/>
    </location>
</feature>
<evidence type="ECO:0000259" key="5">
    <source>
        <dbReference type="PROSITE" id="PS50003"/>
    </source>
</evidence>
<comment type="subunit">
    <text evidence="1">Interacts with activated RAC1 and CDH1.</text>
</comment>
<evidence type="ECO:0000313" key="7">
    <source>
        <dbReference type="Proteomes" id="UP000245320"/>
    </source>
</evidence>
<dbReference type="InterPro" id="IPR011993">
    <property type="entry name" value="PH-like_dom_sf"/>
</dbReference>
<dbReference type="PANTHER" id="PTHR47219">
    <property type="entry name" value="RAB GTPASE-ACTIVATING PROTEIN 1-LIKE"/>
    <property type="match status" value="1"/>
</dbReference>
<accession>A0A2U4CGJ1</accession>
<protein>
    <recommendedName>
        <fullName evidence="2">TBC1 domain family member 2A</fullName>
    </recommendedName>
</protein>
<dbReference type="Gene3D" id="2.30.29.30">
    <property type="entry name" value="Pleckstrin-homology domain (PH domain)/Phosphotyrosine-binding domain (PTB)"/>
    <property type="match status" value="1"/>
</dbReference>
<evidence type="ECO:0000313" key="8">
    <source>
        <dbReference type="RefSeq" id="XP_019804556.2"/>
    </source>
</evidence>
<dbReference type="InterPro" id="IPR000195">
    <property type="entry name" value="Rab-GAP-TBC_dom"/>
</dbReference>
<dbReference type="FunFam" id="1.10.472.80:FF:000018">
    <property type="entry name" value="TBC1 domain family member 2B"/>
    <property type="match status" value="1"/>
</dbReference>
<dbReference type="InterPro" id="IPR050302">
    <property type="entry name" value="Rab_GAP_TBC_domain"/>
</dbReference>
<reference evidence="8" key="1">
    <citation type="submission" date="2025-08" db="UniProtKB">
        <authorList>
            <consortium name="RefSeq"/>
        </authorList>
    </citation>
    <scope>IDENTIFICATION</scope>
    <source>
        <tissue evidence="8">Spleen</tissue>
    </source>
</reference>
<evidence type="ECO:0000256" key="4">
    <source>
        <dbReference type="SAM" id="MobiDB-lite"/>
    </source>
</evidence>